<dbReference type="PANTHER" id="PTHR30015:SF6">
    <property type="entry name" value="SLL1429 PROTEIN"/>
    <property type="match status" value="1"/>
</dbReference>
<keyword evidence="1" id="KW-0472">Membrane</keyword>
<evidence type="ECO:0000256" key="1">
    <source>
        <dbReference type="SAM" id="Phobius"/>
    </source>
</evidence>
<dbReference type="AlphaFoldDB" id="D1AA74"/>
<protein>
    <submittedName>
        <fullName evidence="3">Restriction endonuclease</fullName>
    </submittedName>
</protein>
<dbReference type="PANTHER" id="PTHR30015">
    <property type="entry name" value="MRR RESTRICTION SYSTEM PROTEIN"/>
    <property type="match status" value="1"/>
</dbReference>
<dbReference type="KEGG" id="tcu:Tcur_1431"/>
<dbReference type="InterPro" id="IPR011335">
    <property type="entry name" value="Restrct_endonuc-II-like"/>
</dbReference>
<reference evidence="3 4" key="1">
    <citation type="journal article" date="2011" name="Stand. Genomic Sci.">
        <title>Complete genome sequence of Thermomonospora curvata type strain (B9).</title>
        <authorList>
            <person name="Chertkov O."/>
            <person name="Sikorski J."/>
            <person name="Nolan M."/>
            <person name="Lapidus A."/>
            <person name="Lucas S."/>
            <person name="Del Rio T.G."/>
            <person name="Tice H."/>
            <person name="Cheng J.F."/>
            <person name="Goodwin L."/>
            <person name="Pitluck S."/>
            <person name="Liolios K."/>
            <person name="Ivanova N."/>
            <person name="Mavromatis K."/>
            <person name="Mikhailova N."/>
            <person name="Ovchinnikova G."/>
            <person name="Pati A."/>
            <person name="Chen A."/>
            <person name="Palaniappan K."/>
            <person name="Djao O.D."/>
            <person name="Land M."/>
            <person name="Hauser L."/>
            <person name="Chang Y.J."/>
            <person name="Jeffries C.D."/>
            <person name="Brettin T."/>
            <person name="Han C."/>
            <person name="Detter J.C."/>
            <person name="Rohde M."/>
            <person name="Goker M."/>
            <person name="Woyke T."/>
            <person name="Bristow J."/>
            <person name="Eisen J.A."/>
            <person name="Markowitz V."/>
            <person name="Hugenholtz P."/>
            <person name="Klenk H.P."/>
            <person name="Kyrpides N.C."/>
        </authorList>
    </citation>
    <scope>NUCLEOTIDE SEQUENCE [LARGE SCALE GENOMIC DNA]</scope>
    <source>
        <strain evidence="4">ATCC 19995 / DSM 43183 / JCM 3096 / KCTC 9072 / NBRC 15933 / NCIMB 10081 / Henssen B9</strain>
    </source>
</reference>
<dbReference type="Pfam" id="PF04471">
    <property type="entry name" value="Mrr_cat"/>
    <property type="match status" value="1"/>
</dbReference>
<dbReference type="Gene3D" id="3.40.1350.10">
    <property type="match status" value="1"/>
</dbReference>
<proteinExistence type="predicted"/>
<dbReference type="SUPFAM" id="SSF52980">
    <property type="entry name" value="Restriction endonuclease-like"/>
    <property type="match status" value="1"/>
</dbReference>
<keyword evidence="3" id="KW-0255">Endonuclease</keyword>
<sequence length="208" mass="22600">MDISSLDDAVFRRLRPAVVAVLSLAAGVVVPILLFSVVRLVIDHWRLLLSLLAVGALAAAAAGGVVIRRRQIERERQWRLREIAHLDRVDVMTGDEFEELTAELLRRDGFRGVQVVGRAGDRGVDVLATSPGGRRIAVQCKRQKGKVTADRVRNLVGALNVTYPGRLGVLVTNNTFTAQAAEEAAAGGLLLVDRDLLARWMDGDPLPV</sequence>
<keyword evidence="1" id="KW-1133">Transmembrane helix</keyword>
<dbReference type="InterPro" id="IPR052906">
    <property type="entry name" value="Type_IV_Methyl-Rstrct_Enzyme"/>
</dbReference>
<organism evidence="3 4">
    <name type="scientific">Thermomonospora curvata (strain ATCC 19995 / DSM 43183 / JCM 3096 / KCTC 9072 / NBRC 15933 / NCIMB 10081 / Henssen B9)</name>
    <dbReference type="NCBI Taxonomy" id="471852"/>
    <lineage>
        <taxon>Bacteria</taxon>
        <taxon>Bacillati</taxon>
        <taxon>Actinomycetota</taxon>
        <taxon>Actinomycetes</taxon>
        <taxon>Streptosporangiales</taxon>
        <taxon>Thermomonosporaceae</taxon>
        <taxon>Thermomonospora</taxon>
    </lineage>
</organism>
<gene>
    <name evidence="3" type="ordered locus">Tcur_1431</name>
</gene>
<dbReference type="HOGENOM" id="CLU_072803_2_1_11"/>
<evidence type="ECO:0000313" key="3">
    <source>
        <dbReference type="EMBL" id="ACY97010.1"/>
    </source>
</evidence>
<dbReference type="RefSeq" id="WP_012851794.1">
    <property type="nucleotide sequence ID" value="NC_013510.1"/>
</dbReference>
<keyword evidence="3" id="KW-0378">Hydrolase</keyword>
<evidence type="ECO:0000313" key="4">
    <source>
        <dbReference type="Proteomes" id="UP000001918"/>
    </source>
</evidence>
<feature type="transmembrane region" description="Helical" evidence="1">
    <location>
        <begin position="48"/>
        <end position="67"/>
    </location>
</feature>
<dbReference type="EMBL" id="CP001738">
    <property type="protein sequence ID" value="ACY97010.1"/>
    <property type="molecule type" value="Genomic_DNA"/>
</dbReference>
<feature type="transmembrane region" description="Helical" evidence="1">
    <location>
        <begin position="21"/>
        <end position="42"/>
    </location>
</feature>
<dbReference type="GO" id="GO:0003677">
    <property type="term" value="F:DNA binding"/>
    <property type="evidence" value="ECO:0007669"/>
    <property type="project" value="InterPro"/>
</dbReference>
<dbReference type="InterPro" id="IPR011856">
    <property type="entry name" value="tRNA_endonuc-like_dom_sf"/>
</dbReference>
<dbReference type="InterPro" id="IPR007560">
    <property type="entry name" value="Restrct_endonuc_IV_Mrr"/>
</dbReference>
<accession>D1AA74</accession>
<feature type="domain" description="Restriction endonuclease type IV Mrr" evidence="2">
    <location>
        <begin position="90"/>
        <end position="201"/>
    </location>
</feature>
<evidence type="ECO:0000259" key="2">
    <source>
        <dbReference type="Pfam" id="PF04471"/>
    </source>
</evidence>
<dbReference type="GO" id="GO:0009307">
    <property type="term" value="P:DNA restriction-modification system"/>
    <property type="evidence" value="ECO:0007669"/>
    <property type="project" value="InterPro"/>
</dbReference>
<dbReference type="OrthoDB" id="5181666at2"/>
<keyword evidence="1" id="KW-0812">Transmembrane</keyword>
<dbReference type="Proteomes" id="UP000001918">
    <property type="component" value="Chromosome"/>
</dbReference>
<name>D1AA74_THECD</name>
<keyword evidence="3" id="KW-0540">Nuclease</keyword>
<keyword evidence="4" id="KW-1185">Reference proteome</keyword>
<dbReference type="GO" id="GO:0015666">
    <property type="term" value="F:restriction endodeoxyribonuclease activity"/>
    <property type="evidence" value="ECO:0007669"/>
    <property type="project" value="TreeGrafter"/>
</dbReference>
<dbReference type="eggNOG" id="COG1787">
    <property type="taxonomic scope" value="Bacteria"/>
</dbReference>